<sequence>MNLDEENMNVENMKSNVENMNVENINPNVENMNVENMNVENMNPITLPKHTLYTPRMISKMDKNLWSKELGRFTTKDETSSLIINFIKAVQVQLKLPVQTVRTDNGTEFKNTVLKSFYNSFGITQTFSAARTPEQNGVVERRTRTLVEAARSMLAESQLPQYLWAEAVNTACY</sequence>
<dbReference type="InterPro" id="IPR012337">
    <property type="entry name" value="RNaseH-like_sf"/>
</dbReference>
<name>A0AA38ST98_9ASTR</name>
<evidence type="ECO:0000313" key="2">
    <source>
        <dbReference type="EMBL" id="KAJ9541975.1"/>
    </source>
</evidence>
<keyword evidence="3" id="KW-1185">Reference proteome</keyword>
<dbReference type="Gene3D" id="3.30.420.10">
    <property type="entry name" value="Ribonuclease H-like superfamily/Ribonuclease H"/>
    <property type="match status" value="1"/>
</dbReference>
<dbReference type="PANTHER" id="PTHR42648:SF32">
    <property type="entry name" value="RIBONUCLEASE H-LIKE DOMAIN, GAG-PRE-INTEGRASE DOMAIN PROTEIN-RELATED"/>
    <property type="match status" value="1"/>
</dbReference>
<protein>
    <recommendedName>
        <fullName evidence="1">Integrase catalytic domain-containing protein</fullName>
    </recommendedName>
</protein>
<feature type="domain" description="Integrase catalytic" evidence="1">
    <location>
        <begin position="74"/>
        <end position="173"/>
    </location>
</feature>
<proteinExistence type="predicted"/>
<comment type="caution">
    <text evidence="2">The sequence shown here is derived from an EMBL/GenBank/DDBJ whole genome shotgun (WGS) entry which is preliminary data.</text>
</comment>
<accession>A0AA38ST98</accession>
<dbReference type="Proteomes" id="UP001172457">
    <property type="component" value="Chromosome 7"/>
</dbReference>
<dbReference type="PROSITE" id="PS50994">
    <property type="entry name" value="INTEGRASE"/>
    <property type="match status" value="1"/>
</dbReference>
<dbReference type="PANTHER" id="PTHR42648">
    <property type="entry name" value="TRANSPOSASE, PUTATIVE-RELATED"/>
    <property type="match status" value="1"/>
</dbReference>
<reference evidence="2" key="1">
    <citation type="submission" date="2023-03" db="EMBL/GenBank/DDBJ databases">
        <title>Chromosome-scale reference genome and RAD-based genetic map of yellow starthistle (Centaurea solstitialis) reveal putative structural variation and QTLs associated with invader traits.</title>
        <authorList>
            <person name="Reatini B."/>
            <person name="Cang F.A."/>
            <person name="Jiang Q."/>
            <person name="Mckibben M.T.W."/>
            <person name="Barker M.S."/>
            <person name="Rieseberg L.H."/>
            <person name="Dlugosch K.M."/>
        </authorList>
    </citation>
    <scope>NUCLEOTIDE SEQUENCE</scope>
    <source>
        <strain evidence="2">CAN-66</strain>
        <tissue evidence="2">Leaf</tissue>
    </source>
</reference>
<dbReference type="GO" id="GO:0003676">
    <property type="term" value="F:nucleic acid binding"/>
    <property type="evidence" value="ECO:0007669"/>
    <property type="project" value="InterPro"/>
</dbReference>
<organism evidence="2 3">
    <name type="scientific">Centaurea solstitialis</name>
    <name type="common">yellow star-thistle</name>
    <dbReference type="NCBI Taxonomy" id="347529"/>
    <lineage>
        <taxon>Eukaryota</taxon>
        <taxon>Viridiplantae</taxon>
        <taxon>Streptophyta</taxon>
        <taxon>Embryophyta</taxon>
        <taxon>Tracheophyta</taxon>
        <taxon>Spermatophyta</taxon>
        <taxon>Magnoliopsida</taxon>
        <taxon>eudicotyledons</taxon>
        <taxon>Gunneridae</taxon>
        <taxon>Pentapetalae</taxon>
        <taxon>asterids</taxon>
        <taxon>campanulids</taxon>
        <taxon>Asterales</taxon>
        <taxon>Asteraceae</taxon>
        <taxon>Carduoideae</taxon>
        <taxon>Cardueae</taxon>
        <taxon>Centaureinae</taxon>
        <taxon>Centaurea</taxon>
    </lineage>
</organism>
<evidence type="ECO:0000259" key="1">
    <source>
        <dbReference type="PROSITE" id="PS50994"/>
    </source>
</evidence>
<dbReference type="AlphaFoldDB" id="A0AA38ST98"/>
<dbReference type="InterPro" id="IPR001584">
    <property type="entry name" value="Integrase_cat-core"/>
</dbReference>
<dbReference type="GO" id="GO:0015074">
    <property type="term" value="P:DNA integration"/>
    <property type="evidence" value="ECO:0007669"/>
    <property type="project" value="InterPro"/>
</dbReference>
<gene>
    <name evidence="2" type="ORF">OSB04_028481</name>
</gene>
<dbReference type="EMBL" id="JARYMX010000007">
    <property type="protein sequence ID" value="KAJ9541975.1"/>
    <property type="molecule type" value="Genomic_DNA"/>
</dbReference>
<evidence type="ECO:0000313" key="3">
    <source>
        <dbReference type="Proteomes" id="UP001172457"/>
    </source>
</evidence>
<dbReference type="SUPFAM" id="SSF53098">
    <property type="entry name" value="Ribonuclease H-like"/>
    <property type="match status" value="1"/>
</dbReference>
<dbReference type="InterPro" id="IPR039537">
    <property type="entry name" value="Retrotran_Ty1/copia-like"/>
</dbReference>
<dbReference type="InterPro" id="IPR036397">
    <property type="entry name" value="RNaseH_sf"/>
</dbReference>